<comment type="subcellular location">
    <subcellularLocation>
        <location evidence="1 5">Cell membrane</location>
        <topology evidence="1 5">Multi-pass membrane protein</topology>
    </subcellularLocation>
</comment>
<dbReference type="PROSITE" id="PS50928">
    <property type="entry name" value="ABC_TM1"/>
    <property type="match status" value="1"/>
</dbReference>
<comment type="similarity">
    <text evidence="5">Belongs to the binding-protein-dependent transport system permease family.</text>
</comment>
<evidence type="ECO:0000256" key="3">
    <source>
        <dbReference type="ARBA" id="ARBA00022989"/>
    </source>
</evidence>
<sequence length="774" mass="84024">MNDLANPAGVAGKLRKERSLLPTGERLARLRRWRNIKDQLARYGIGIFGLGVIFCLGLIFVYLFSEVVPLFRSAAVTQGAVYAAPGPIDGVRTAQVASDRHNSLGVRLTDAGHALFFSPETGEVLEQKILPLPADVAVTARARAEARSRTVAIGLDNGHVLIAAYGFDEVFRGGARQVSGSLEYPVAVDGDPLLDVAGDGTAVRNLAVQRGARGIALAAELADGRLVLVRFEETRSFLTGETTVERKQYELERPPSNAAITRMLLDGTNRSLLVGDADGQVHYYDIARPADGQVRDSRRVMQDPNAAVTSMEYLLGSVSLIVGGSDGSVSQWFLVRDADNIGRLTHIRDFESHAAPVRAIAPEYARKGFATADADGTIKLHYATSERTLATYGGIGTAPRALSFGPRANALYAVGEDERLHRLIVRNPHPEVSFSAFWQKVWYEGRSEPDYVWQSSSATDEFEPKFSLVPLTVGTIKAAFYAMLFAVPLAIMAAIYSAYFMSARLRGYVKPTIEIMEALPTVILGFLAGLWLAPFIENNLPAVASILLLMPLLMVAFGFIWTRLVSAEWRARIPVGWEAALLIPVVILVGWLSVSLSPLLEVALFGGDARQWLTDVGITYDQRNALVVGIAMGFAVIPTIYSISEDAIFNVPKHLTQGSLALGATPWQTMTRVVLLTASPGIFSAVMIGMGRAVGETMIVLMATGNSPIVNFNIFEGMRTLSANIAVEMPEAAVGGTHFRILFLAALVLFVITFVMNTVAEIVRQRLRQKYSAL</sequence>
<dbReference type="InterPro" id="IPR035906">
    <property type="entry name" value="MetI-like_sf"/>
</dbReference>
<evidence type="ECO:0000259" key="6">
    <source>
        <dbReference type="PROSITE" id="PS50928"/>
    </source>
</evidence>
<dbReference type="InterPro" id="IPR015943">
    <property type="entry name" value="WD40/YVTN_repeat-like_dom_sf"/>
</dbReference>
<dbReference type="GO" id="GO:0055085">
    <property type="term" value="P:transmembrane transport"/>
    <property type="evidence" value="ECO:0007669"/>
    <property type="project" value="InterPro"/>
</dbReference>
<dbReference type="GO" id="GO:0005886">
    <property type="term" value="C:plasma membrane"/>
    <property type="evidence" value="ECO:0007669"/>
    <property type="project" value="UniProtKB-SubCell"/>
</dbReference>
<evidence type="ECO:0000313" key="7">
    <source>
        <dbReference type="EMBL" id="RFA37949.1"/>
    </source>
</evidence>
<feature type="transmembrane region" description="Helical" evidence="5">
    <location>
        <begin position="625"/>
        <end position="643"/>
    </location>
</feature>
<evidence type="ECO:0000256" key="5">
    <source>
        <dbReference type="RuleBase" id="RU363032"/>
    </source>
</evidence>
<dbReference type="RefSeq" id="WP_116301662.1">
    <property type="nucleotide sequence ID" value="NZ_NFZV01000005.1"/>
</dbReference>
<feature type="transmembrane region" description="Helical" evidence="5">
    <location>
        <begin position="581"/>
        <end position="605"/>
    </location>
</feature>
<keyword evidence="4 5" id="KW-0472">Membrane</keyword>
<evidence type="ECO:0000256" key="2">
    <source>
        <dbReference type="ARBA" id="ARBA00022692"/>
    </source>
</evidence>
<proteinExistence type="inferred from homology"/>
<feature type="transmembrane region" description="Helical" evidence="5">
    <location>
        <begin position="513"/>
        <end position="536"/>
    </location>
</feature>
<dbReference type="OrthoDB" id="9785113at2"/>
<feature type="transmembrane region" description="Helical" evidence="5">
    <location>
        <begin position="542"/>
        <end position="561"/>
    </location>
</feature>
<evidence type="ECO:0000256" key="1">
    <source>
        <dbReference type="ARBA" id="ARBA00004651"/>
    </source>
</evidence>
<organism evidence="7 8">
    <name type="scientific">Alkalilimnicola ehrlichii</name>
    <dbReference type="NCBI Taxonomy" id="351052"/>
    <lineage>
        <taxon>Bacteria</taxon>
        <taxon>Pseudomonadati</taxon>
        <taxon>Pseudomonadota</taxon>
        <taxon>Gammaproteobacteria</taxon>
        <taxon>Chromatiales</taxon>
        <taxon>Ectothiorhodospiraceae</taxon>
        <taxon>Alkalilimnicola</taxon>
    </lineage>
</organism>
<feature type="transmembrane region" description="Helical" evidence="5">
    <location>
        <begin position="673"/>
        <end position="694"/>
    </location>
</feature>
<dbReference type="PANTHER" id="PTHR42727:SF1">
    <property type="entry name" value="PHOSPHATE TRANSPORT SYSTEM PERMEASE"/>
    <property type="match status" value="1"/>
</dbReference>
<dbReference type="SUPFAM" id="SSF161098">
    <property type="entry name" value="MetI-like"/>
    <property type="match status" value="2"/>
</dbReference>
<feature type="domain" description="ABC transmembrane type-1" evidence="6">
    <location>
        <begin position="472"/>
        <end position="760"/>
    </location>
</feature>
<dbReference type="AlphaFoldDB" id="A0A3E0WZY8"/>
<comment type="caution">
    <text evidence="7">The sequence shown here is derived from an EMBL/GenBank/DDBJ whole genome shotgun (WGS) entry which is preliminary data.</text>
</comment>
<dbReference type="InterPro" id="IPR001680">
    <property type="entry name" value="WD40_rpt"/>
</dbReference>
<feature type="transmembrane region" description="Helical" evidence="5">
    <location>
        <begin position="40"/>
        <end position="64"/>
    </location>
</feature>
<evidence type="ECO:0000313" key="8">
    <source>
        <dbReference type="Proteomes" id="UP000256763"/>
    </source>
</evidence>
<gene>
    <name evidence="7" type="ORF">CAL65_08540</name>
</gene>
<dbReference type="InterPro" id="IPR036322">
    <property type="entry name" value="WD40_repeat_dom_sf"/>
</dbReference>
<protein>
    <submittedName>
        <fullName evidence="7">Phosphate ABC transporter permease</fullName>
    </submittedName>
</protein>
<dbReference type="Proteomes" id="UP000256763">
    <property type="component" value="Unassembled WGS sequence"/>
</dbReference>
<dbReference type="Pfam" id="PF00528">
    <property type="entry name" value="BPD_transp_1"/>
    <property type="match status" value="1"/>
</dbReference>
<accession>A0A3E0WZY8</accession>
<dbReference type="PANTHER" id="PTHR42727">
    <property type="entry name" value="PHOSPHATE TRANSPORT SYSTEM PERMEASE PROTEIN"/>
    <property type="match status" value="1"/>
</dbReference>
<name>A0A3E0WZY8_9GAMM</name>
<reference evidence="8" key="1">
    <citation type="submission" date="2017-05" db="EMBL/GenBank/DDBJ databases">
        <authorList>
            <person name="Sharma S."/>
            <person name="Sidhu C."/>
            <person name="Pinnaka A.K."/>
        </authorList>
    </citation>
    <scope>NUCLEOTIDE SEQUENCE [LARGE SCALE GENOMIC DNA]</scope>
    <source>
        <strain evidence="8">AK93</strain>
    </source>
</reference>
<dbReference type="InterPro" id="IPR000515">
    <property type="entry name" value="MetI-like"/>
</dbReference>
<dbReference type="SMART" id="SM00320">
    <property type="entry name" value="WD40"/>
    <property type="match status" value="3"/>
</dbReference>
<feature type="transmembrane region" description="Helical" evidence="5">
    <location>
        <begin position="478"/>
        <end position="501"/>
    </location>
</feature>
<keyword evidence="5" id="KW-0813">Transport</keyword>
<dbReference type="SUPFAM" id="SSF50978">
    <property type="entry name" value="WD40 repeat-like"/>
    <property type="match status" value="1"/>
</dbReference>
<dbReference type="CDD" id="cd06261">
    <property type="entry name" value="TM_PBP2"/>
    <property type="match status" value="1"/>
</dbReference>
<feature type="transmembrane region" description="Helical" evidence="5">
    <location>
        <begin position="739"/>
        <end position="760"/>
    </location>
</feature>
<dbReference type="EMBL" id="NFZW01000006">
    <property type="protein sequence ID" value="RFA37949.1"/>
    <property type="molecule type" value="Genomic_DNA"/>
</dbReference>
<keyword evidence="2 5" id="KW-0812">Transmembrane</keyword>
<keyword evidence="3 5" id="KW-1133">Transmembrane helix</keyword>
<dbReference type="Gene3D" id="1.10.3720.10">
    <property type="entry name" value="MetI-like"/>
    <property type="match status" value="1"/>
</dbReference>
<dbReference type="Gene3D" id="2.130.10.10">
    <property type="entry name" value="YVTN repeat-like/Quinoprotein amine dehydrogenase"/>
    <property type="match status" value="1"/>
</dbReference>
<keyword evidence="8" id="KW-1185">Reference proteome</keyword>
<evidence type="ECO:0000256" key="4">
    <source>
        <dbReference type="ARBA" id="ARBA00023136"/>
    </source>
</evidence>